<dbReference type="KEGG" id="frc:KX01_1480"/>
<feature type="transmembrane region" description="Helical" evidence="1">
    <location>
        <begin position="261"/>
        <end position="279"/>
    </location>
</feature>
<dbReference type="RefSeq" id="WP_071664366.1">
    <property type="nucleotide sequence ID" value="NZ_CP009654.1"/>
</dbReference>
<feature type="transmembrane region" description="Helical" evidence="1">
    <location>
        <begin position="299"/>
        <end position="315"/>
    </location>
</feature>
<feature type="transmembrane region" description="Helical" evidence="1">
    <location>
        <begin position="360"/>
        <end position="383"/>
    </location>
</feature>
<feature type="transmembrane region" description="Helical" evidence="1">
    <location>
        <begin position="167"/>
        <end position="187"/>
    </location>
</feature>
<evidence type="ECO:0000313" key="3">
    <source>
        <dbReference type="Proteomes" id="UP000182521"/>
    </source>
</evidence>
<keyword evidence="3" id="KW-1185">Reference proteome</keyword>
<dbReference type="OrthoDB" id="5605721at2"/>
<feature type="transmembrane region" description="Helical" evidence="1">
    <location>
        <begin position="58"/>
        <end position="76"/>
    </location>
</feature>
<feature type="transmembrane region" description="Helical" evidence="1">
    <location>
        <begin position="83"/>
        <end position="101"/>
    </location>
</feature>
<keyword evidence="1" id="KW-1133">Transmembrane helix</keyword>
<sequence>MERQIVSNKAHSNIYFSQPQGLHIIAIITLCVSTGIDPFMSLLNIYSEVGIFYTRGDYFFVIFFAATFGCISNYLLGSNKSIIHGLQFIMVALLFSTIHNIHIFGLAVFAVGLTVVISNLLFSLSSFYLKADSRRLYGFLGFFSSIILGVIIGDVIHYFFVKTLFDFRVFYFIVIFFTLIFFLKYSYKLNTSLNNKTERFNISVYGVFTIYIAFSLIVLYYLNNLAIFSLFNMAVFPIALIILTTLTLINNKEDGKKLLKYIYFCLFIIIINKIIYLTFLKYELNLKDLHINSSSNVSIFLAVEYIFCLLIYFAWKARILTLKISSITNLKLIKLIFYIEVFKILLLAVAVVFVGKTISLIMFILATVISLLINVFIVPVFFSLGKLLAGSKNEITITACLFLTFSSLIFISYLYA</sequence>
<dbReference type="Proteomes" id="UP000182521">
    <property type="component" value="Chromosome"/>
</dbReference>
<feature type="transmembrane region" description="Helical" evidence="1">
    <location>
        <begin position="107"/>
        <end position="129"/>
    </location>
</feature>
<reference evidence="3" key="1">
    <citation type="submission" date="2014-10" db="EMBL/GenBank/DDBJ databases">
        <authorList>
            <person name="Kuske C.R."/>
            <person name="Challacombe J.F."/>
            <person name="Daligault H.E."/>
            <person name="Davenport K.W."/>
            <person name="Johnson S.L."/>
            <person name="Siddaramappa S."/>
            <person name="Petersen J.M."/>
        </authorList>
    </citation>
    <scope>NUCLEOTIDE SEQUENCE [LARGE SCALE GENOMIC DNA]</scope>
    <source>
        <strain evidence="3">CA97-1460</strain>
    </source>
</reference>
<name>A0A1J0KVS7_9GAMM</name>
<keyword evidence="1" id="KW-0472">Membrane</keyword>
<dbReference type="STRING" id="1542390.KX01_1480"/>
<proteinExistence type="predicted"/>
<accession>A0A1J0KVS7</accession>
<feature type="transmembrane region" description="Helical" evidence="1">
    <location>
        <begin position="335"/>
        <end position="354"/>
    </location>
</feature>
<feature type="transmembrane region" description="Helical" evidence="1">
    <location>
        <begin position="21"/>
        <end position="46"/>
    </location>
</feature>
<organism evidence="2 3">
    <name type="scientific">Francisella frigiditurris</name>
    <dbReference type="NCBI Taxonomy" id="1542390"/>
    <lineage>
        <taxon>Bacteria</taxon>
        <taxon>Pseudomonadati</taxon>
        <taxon>Pseudomonadota</taxon>
        <taxon>Gammaproteobacteria</taxon>
        <taxon>Thiotrichales</taxon>
        <taxon>Francisellaceae</taxon>
        <taxon>Francisella</taxon>
    </lineage>
</organism>
<feature type="transmembrane region" description="Helical" evidence="1">
    <location>
        <begin position="227"/>
        <end position="249"/>
    </location>
</feature>
<feature type="transmembrane region" description="Helical" evidence="1">
    <location>
        <begin position="395"/>
        <end position="415"/>
    </location>
</feature>
<evidence type="ECO:0000313" key="2">
    <source>
        <dbReference type="EMBL" id="APC97770.1"/>
    </source>
</evidence>
<dbReference type="EMBL" id="CP009654">
    <property type="protein sequence ID" value="APC97770.1"/>
    <property type="molecule type" value="Genomic_DNA"/>
</dbReference>
<protein>
    <submittedName>
        <fullName evidence="2">Putative membrane protein</fullName>
    </submittedName>
</protein>
<evidence type="ECO:0000256" key="1">
    <source>
        <dbReference type="SAM" id="Phobius"/>
    </source>
</evidence>
<feature type="transmembrane region" description="Helical" evidence="1">
    <location>
        <begin position="199"/>
        <end position="221"/>
    </location>
</feature>
<gene>
    <name evidence="2" type="ORF">KX01_1480</name>
</gene>
<keyword evidence="1" id="KW-0812">Transmembrane</keyword>
<dbReference type="AlphaFoldDB" id="A0A1J0KVS7"/>
<feature type="transmembrane region" description="Helical" evidence="1">
    <location>
        <begin position="136"/>
        <end position="161"/>
    </location>
</feature>